<dbReference type="PIRSF" id="PIRSF004869">
    <property type="entry name" value="PflX_prd"/>
    <property type="match status" value="1"/>
</dbReference>
<feature type="binding site" evidence="6">
    <location>
        <position position="82"/>
    </location>
    <ligand>
        <name>[4Fe-4S] cluster</name>
        <dbReference type="ChEBI" id="CHEBI:49883"/>
        <note>4Fe-4S-S-AdoMet</note>
    </ligand>
</feature>
<dbReference type="InterPro" id="IPR013785">
    <property type="entry name" value="Aldolase_TIM"/>
</dbReference>
<dbReference type="SFLD" id="SFLDG01101">
    <property type="entry name" value="Uncharacterised_Radical_SAM_Su"/>
    <property type="match status" value="1"/>
</dbReference>
<evidence type="ECO:0000259" key="7">
    <source>
        <dbReference type="PROSITE" id="PS51918"/>
    </source>
</evidence>
<dbReference type="CDD" id="cd01335">
    <property type="entry name" value="Radical_SAM"/>
    <property type="match status" value="1"/>
</dbReference>
<dbReference type="InterPro" id="IPR027596">
    <property type="entry name" value="AmmeMemoSam_rS"/>
</dbReference>
<feature type="binding site" evidence="6">
    <location>
        <position position="86"/>
    </location>
    <ligand>
        <name>[4Fe-4S] cluster</name>
        <dbReference type="ChEBI" id="CHEBI:49883"/>
        <note>4Fe-4S-S-AdoMet</note>
    </ligand>
</feature>
<sequence length="328" mass="37858">MKEAQFYEKLEGNRVRCGLCSKLCSIKEGEWGFCQTRQNLQGTLYANYYAQVCSINNDPIEKKPLYHFYPGREILSIASNGCNLKCQFCQNWQISQGRAPTKSLTPVEAVTLAQKYKSLGIAYTYTEPLIWYEYVLETSKLIHEAGLKNVLVTNGEINEEPLKQLLPFIDAMNVDVKSMSESFYRKVCYGTLEPVLRTVEMAKDYCHVEVTNLVIPTLNDSSEDFQKLSTWLASLDENIPLHFSRYFPQYKMDLPATPEETLARARKIALEKLKYVYVGNIPKDDWDDTYCPRCRKKIIARKGYMIQLLNYDQGKCGLCHFPLNFKDD</sequence>
<name>A0A933GNB7_UNCTE</name>
<dbReference type="SFLD" id="SFLDS00029">
    <property type="entry name" value="Radical_SAM"/>
    <property type="match status" value="1"/>
</dbReference>
<keyword evidence="1" id="KW-0004">4Fe-4S</keyword>
<feature type="binding site" evidence="6">
    <location>
        <position position="89"/>
    </location>
    <ligand>
        <name>[4Fe-4S] cluster</name>
        <dbReference type="ChEBI" id="CHEBI:49883"/>
        <note>4Fe-4S-S-AdoMet</note>
    </ligand>
</feature>
<dbReference type="NCBIfam" id="TIGR04337">
    <property type="entry name" value="AmmeMemoSam_rS"/>
    <property type="match status" value="1"/>
</dbReference>
<dbReference type="AlphaFoldDB" id="A0A933GNB7"/>
<gene>
    <name evidence="8" type="primary">amrS</name>
    <name evidence="8" type="ORF">HY730_07875</name>
</gene>
<protein>
    <submittedName>
        <fullName evidence="8">AmmeMemoRadiSam system radical SAM enzyme</fullName>
    </submittedName>
</protein>
<comment type="cofactor">
    <cofactor evidence="6">
        <name>[4Fe-4S] cluster</name>
        <dbReference type="ChEBI" id="CHEBI:49883"/>
    </cofactor>
    <text evidence="6">Binds 1 [4Fe-4S] cluster. The cluster is coordinated with 3 cysteines and an exchangeable S-adenosyl-L-methionine.</text>
</comment>
<dbReference type="Proteomes" id="UP000772181">
    <property type="component" value="Unassembled WGS sequence"/>
</dbReference>
<dbReference type="Gene3D" id="3.20.20.70">
    <property type="entry name" value="Aldolase class I"/>
    <property type="match status" value="1"/>
</dbReference>
<evidence type="ECO:0000256" key="6">
    <source>
        <dbReference type="PIRSR" id="PIRSR004869-50"/>
    </source>
</evidence>
<proteinExistence type="predicted"/>
<dbReference type="InterPro" id="IPR034457">
    <property type="entry name" value="Organic_radical-activating"/>
</dbReference>
<keyword evidence="5 6" id="KW-0411">Iron-sulfur</keyword>
<evidence type="ECO:0000313" key="9">
    <source>
        <dbReference type="Proteomes" id="UP000772181"/>
    </source>
</evidence>
<reference evidence="8" key="1">
    <citation type="submission" date="2020-07" db="EMBL/GenBank/DDBJ databases">
        <title>Huge and variable diversity of episymbiotic CPR bacteria and DPANN archaea in groundwater ecosystems.</title>
        <authorList>
            <person name="He C.Y."/>
            <person name="Keren R."/>
            <person name="Whittaker M."/>
            <person name="Farag I.F."/>
            <person name="Doudna J."/>
            <person name="Cate J.H.D."/>
            <person name="Banfield J.F."/>
        </authorList>
    </citation>
    <scope>NUCLEOTIDE SEQUENCE</scope>
    <source>
        <strain evidence="8">NC_groundwater_1482_Ag_S-0.65um_47_24</strain>
    </source>
</reference>
<dbReference type="EMBL" id="JACQWF010000345">
    <property type="protein sequence ID" value="MBI4596275.1"/>
    <property type="molecule type" value="Genomic_DNA"/>
</dbReference>
<dbReference type="InterPro" id="IPR007197">
    <property type="entry name" value="rSAM"/>
</dbReference>
<dbReference type="SUPFAM" id="SSF102114">
    <property type="entry name" value="Radical SAM enzymes"/>
    <property type="match status" value="1"/>
</dbReference>
<dbReference type="PROSITE" id="PS51918">
    <property type="entry name" value="RADICAL_SAM"/>
    <property type="match status" value="1"/>
</dbReference>
<evidence type="ECO:0000256" key="2">
    <source>
        <dbReference type="ARBA" id="ARBA00022691"/>
    </source>
</evidence>
<evidence type="ECO:0000256" key="1">
    <source>
        <dbReference type="ARBA" id="ARBA00022485"/>
    </source>
</evidence>
<dbReference type="GO" id="GO:0051539">
    <property type="term" value="F:4 iron, 4 sulfur cluster binding"/>
    <property type="evidence" value="ECO:0007669"/>
    <property type="project" value="UniProtKB-KW"/>
</dbReference>
<evidence type="ECO:0000256" key="3">
    <source>
        <dbReference type="ARBA" id="ARBA00022723"/>
    </source>
</evidence>
<organism evidence="8 9">
    <name type="scientific">Tectimicrobiota bacterium</name>
    <dbReference type="NCBI Taxonomy" id="2528274"/>
    <lineage>
        <taxon>Bacteria</taxon>
        <taxon>Pseudomonadati</taxon>
        <taxon>Nitrospinota/Tectimicrobiota group</taxon>
        <taxon>Candidatus Tectimicrobiota</taxon>
    </lineage>
</organism>
<feature type="domain" description="Radical SAM core" evidence="7">
    <location>
        <begin position="67"/>
        <end position="284"/>
    </location>
</feature>
<dbReference type="GO" id="GO:0003824">
    <property type="term" value="F:catalytic activity"/>
    <property type="evidence" value="ECO:0007669"/>
    <property type="project" value="InterPro"/>
</dbReference>
<dbReference type="InterPro" id="IPR016431">
    <property type="entry name" value="Pyrv-formate_lyase-activ_prd"/>
</dbReference>
<keyword evidence="3 6" id="KW-0479">Metal-binding</keyword>
<keyword evidence="2 6" id="KW-0949">S-adenosyl-L-methionine</keyword>
<evidence type="ECO:0000313" key="8">
    <source>
        <dbReference type="EMBL" id="MBI4596275.1"/>
    </source>
</evidence>
<dbReference type="InterPro" id="IPR058240">
    <property type="entry name" value="rSAM_sf"/>
</dbReference>
<accession>A0A933GNB7</accession>
<dbReference type="GO" id="GO:0046872">
    <property type="term" value="F:metal ion binding"/>
    <property type="evidence" value="ECO:0007669"/>
    <property type="project" value="UniProtKB-KW"/>
</dbReference>
<evidence type="ECO:0000256" key="4">
    <source>
        <dbReference type="ARBA" id="ARBA00023004"/>
    </source>
</evidence>
<comment type="caution">
    <text evidence="8">The sequence shown here is derived from an EMBL/GenBank/DDBJ whole genome shotgun (WGS) entry which is preliminary data.</text>
</comment>
<dbReference type="PANTHER" id="PTHR30352">
    <property type="entry name" value="PYRUVATE FORMATE-LYASE-ACTIVATING ENZYME"/>
    <property type="match status" value="1"/>
</dbReference>
<keyword evidence="4 6" id="KW-0408">Iron</keyword>
<evidence type="ECO:0000256" key="5">
    <source>
        <dbReference type="ARBA" id="ARBA00023014"/>
    </source>
</evidence>
<dbReference type="Pfam" id="PF04055">
    <property type="entry name" value="Radical_SAM"/>
    <property type="match status" value="1"/>
</dbReference>
<dbReference type="PANTHER" id="PTHR30352:SF5">
    <property type="entry name" value="PYRUVATE FORMATE-LYASE 1-ACTIVATING ENZYME"/>
    <property type="match status" value="1"/>
</dbReference>